<dbReference type="GO" id="GO:0005886">
    <property type="term" value="C:plasma membrane"/>
    <property type="evidence" value="ECO:0007669"/>
    <property type="project" value="UniProtKB-SubCell"/>
</dbReference>
<dbReference type="InterPro" id="IPR018480">
    <property type="entry name" value="PNAcMuramoyl-5peptid_Trfase_CS"/>
</dbReference>
<gene>
    <name evidence="7" type="primary">mraY</name>
    <name evidence="9" type="ORF">A2Z67_01060</name>
</gene>
<dbReference type="GO" id="GO:0071555">
    <property type="term" value="P:cell wall organization"/>
    <property type="evidence" value="ECO:0007669"/>
    <property type="project" value="UniProtKB-KW"/>
</dbReference>
<keyword evidence="5 7" id="KW-1133">Transmembrane helix</keyword>
<keyword evidence="7" id="KW-0133">Cell shape</keyword>
<feature type="transmembrane region" description="Helical" evidence="7">
    <location>
        <begin position="183"/>
        <end position="202"/>
    </location>
</feature>
<dbReference type="GO" id="GO:0008360">
    <property type="term" value="P:regulation of cell shape"/>
    <property type="evidence" value="ECO:0007669"/>
    <property type="project" value="UniProtKB-KW"/>
</dbReference>
<protein>
    <recommendedName>
        <fullName evidence="7">Phospho-N-acetylmuramoyl-pentapeptide-transferase</fullName>
        <ecNumber evidence="7">2.7.8.13</ecNumber>
    </recommendedName>
    <alternativeName>
        <fullName evidence="7">UDP-MurNAc-pentapeptide phosphotransferase</fullName>
    </alternativeName>
</protein>
<evidence type="ECO:0000256" key="3">
    <source>
        <dbReference type="ARBA" id="ARBA00022679"/>
    </source>
</evidence>
<dbReference type="GO" id="GO:0008963">
    <property type="term" value="F:phospho-N-acetylmuramoyl-pentapeptide-transferase activity"/>
    <property type="evidence" value="ECO:0007669"/>
    <property type="project" value="UniProtKB-UniRule"/>
</dbReference>
<feature type="binding site" evidence="8">
    <location>
        <position position="201"/>
    </location>
    <ligand>
        <name>Mg(2+)</name>
        <dbReference type="ChEBI" id="CHEBI:18420"/>
    </ligand>
</feature>
<dbReference type="GO" id="GO:0051992">
    <property type="term" value="F:UDP-N-acetylmuramoyl-L-alanyl-D-glutamyl-meso-2,6-diaminopimelyl-D-alanyl-D-alanine:undecaprenyl-phosphate transferase activity"/>
    <property type="evidence" value="ECO:0007669"/>
    <property type="project" value="RHEA"/>
</dbReference>
<evidence type="ECO:0000313" key="9">
    <source>
        <dbReference type="EMBL" id="OGM08278.1"/>
    </source>
</evidence>
<accession>A0A1F7X1M9</accession>
<evidence type="ECO:0000256" key="5">
    <source>
        <dbReference type="ARBA" id="ARBA00022989"/>
    </source>
</evidence>
<keyword evidence="7" id="KW-0131">Cell cycle</keyword>
<comment type="function">
    <text evidence="7">Catalyzes the initial step of the lipid cycle reactions in the biosynthesis of the cell wall peptidoglycan: transfers peptidoglycan precursor phospho-MurNAc-pentapeptide from UDP-MurNAc-pentapeptide onto the lipid carrier undecaprenyl phosphate, yielding undecaprenyl-pyrophosphoryl-MurNAc-pentapeptide, known as lipid I.</text>
</comment>
<dbReference type="EMBL" id="MGFQ01000052">
    <property type="protein sequence ID" value="OGM08278.1"/>
    <property type="molecule type" value="Genomic_DNA"/>
</dbReference>
<comment type="subcellular location">
    <subcellularLocation>
        <location evidence="7">Cell membrane</location>
        <topology evidence="7">Multi-pass membrane protein</topology>
    </subcellularLocation>
    <subcellularLocation>
        <location evidence="1">Membrane</location>
        <topology evidence="1">Multi-pass membrane protein</topology>
    </subcellularLocation>
</comment>
<keyword evidence="7" id="KW-0132">Cell division</keyword>
<dbReference type="GO" id="GO:0046872">
    <property type="term" value="F:metal ion binding"/>
    <property type="evidence" value="ECO:0007669"/>
    <property type="project" value="UniProtKB-KW"/>
</dbReference>
<feature type="transmembrane region" description="Helical" evidence="7">
    <location>
        <begin position="147"/>
        <end position="163"/>
    </location>
</feature>
<dbReference type="InterPro" id="IPR000715">
    <property type="entry name" value="Glycosyl_transferase_4"/>
</dbReference>
<reference evidence="9 10" key="1">
    <citation type="journal article" date="2016" name="Nat. Commun.">
        <title>Thousands of microbial genomes shed light on interconnected biogeochemical processes in an aquifer system.</title>
        <authorList>
            <person name="Anantharaman K."/>
            <person name="Brown C.T."/>
            <person name="Hug L.A."/>
            <person name="Sharon I."/>
            <person name="Castelle C.J."/>
            <person name="Probst A.J."/>
            <person name="Thomas B.C."/>
            <person name="Singh A."/>
            <person name="Wilkins M.J."/>
            <person name="Karaoz U."/>
            <person name="Brodie E.L."/>
            <person name="Williams K.H."/>
            <person name="Hubbard S.S."/>
            <person name="Banfield J.F."/>
        </authorList>
    </citation>
    <scope>NUCLEOTIDE SEQUENCE [LARGE SCALE GENOMIC DNA]</scope>
</reference>
<sequence>MNLTNALPLALGLVIFSFSITSLLIVPFINILYKLKLTRQKEAPKKGKVPLFDKLHDIKAGTPIGGGILIVVIVSLIFVLVFPFASHMGVLIRSAFHFQTEMTIILITFVGFGLLGLTDDLVKIFGKGKPGQRLLGLSFGLTRKQKFLLQFVLAFAISYLIYKKLGIQFIHVPFFDKIISLKFLYVPLATFIIVAFTNAYNITDGLDGLATGLLMIFLIAFIVIAANILDTPLSVFIAIWLGAIIAFLYFNVWPARIFLGDAGALSFGATIAVIGLLTGSLFALLVIGAIFILELVTSAIQIFGWKVLKRPILPLAPLHNSFLAAGWEEPKIVTRAWLAQIMLAIFGLWLATI</sequence>
<proteinExistence type="inferred from homology"/>
<keyword evidence="7" id="KW-1003">Cell membrane</keyword>
<comment type="pathway">
    <text evidence="7">Cell wall biogenesis; peptidoglycan biosynthesis.</text>
</comment>
<dbReference type="Proteomes" id="UP000176939">
    <property type="component" value="Unassembled WGS sequence"/>
</dbReference>
<dbReference type="PANTHER" id="PTHR22926">
    <property type="entry name" value="PHOSPHO-N-ACETYLMURAMOYL-PENTAPEPTIDE-TRANSFERASE"/>
    <property type="match status" value="1"/>
</dbReference>
<evidence type="ECO:0000256" key="2">
    <source>
        <dbReference type="ARBA" id="ARBA00005583"/>
    </source>
</evidence>
<name>A0A1F7X1M9_9BACT</name>
<feature type="transmembrane region" description="Helical" evidence="7">
    <location>
        <begin position="64"/>
        <end position="84"/>
    </location>
</feature>
<dbReference type="AlphaFoldDB" id="A0A1F7X1M9"/>
<comment type="caution">
    <text evidence="9">The sequence shown here is derived from an EMBL/GenBank/DDBJ whole genome shotgun (WGS) entry which is preliminary data.</text>
</comment>
<comment type="catalytic activity">
    <reaction evidence="7">
        <text>UDP-N-acetyl-alpha-D-muramoyl-L-alanyl-gamma-D-glutamyl-meso-2,6-diaminopimeloyl-D-alanyl-D-alanine + di-trans,octa-cis-undecaprenyl phosphate = di-trans,octa-cis-undecaprenyl diphospho-N-acetyl-alpha-D-muramoyl-L-alanyl-D-glutamyl-meso-2,6-diaminopimeloyl-D-alanyl-D-alanine + UMP</text>
        <dbReference type="Rhea" id="RHEA:28386"/>
        <dbReference type="ChEBI" id="CHEBI:57865"/>
        <dbReference type="ChEBI" id="CHEBI:60392"/>
        <dbReference type="ChEBI" id="CHEBI:61386"/>
        <dbReference type="ChEBI" id="CHEBI:61387"/>
        <dbReference type="EC" id="2.7.8.13"/>
    </reaction>
</comment>
<dbReference type="PANTHER" id="PTHR22926:SF5">
    <property type="entry name" value="PHOSPHO-N-ACETYLMURAMOYL-PENTAPEPTIDE-TRANSFERASE HOMOLOG"/>
    <property type="match status" value="1"/>
</dbReference>
<dbReference type="GO" id="GO:0009252">
    <property type="term" value="P:peptidoglycan biosynthetic process"/>
    <property type="evidence" value="ECO:0007669"/>
    <property type="project" value="UniProtKB-UniRule"/>
</dbReference>
<feature type="binding site" evidence="8">
    <location>
        <position position="261"/>
    </location>
    <ligand>
        <name>Mg(2+)</name>
        <dbReference type="ChEBI" id="CHEBI:18420"/>
    </ligand>
</feature>
<evidence type="ECO:0000313" key="10">
    <source>
        <dbReference type="Proteomes" id="UP000176939"/>
    </source>
</evidence>
<comment type="cofactor">
    <cofactor evidence="7 8">
        <name>Mg(2+)</name>
        <dbReference type="ChEBI" id="CHEBI:18420"/>
    </cofactor>
</comment>
<comment type="similarity">
    <text evidence="2 7">Belongs to the glycosyltransferase 4 family. MraY subfamily.</text>
</comment>
<evidence type="ECO:0000256" key="7">
    <source>
        <dbReference type="HAMAP-Rule" id="MF_00038"/>
    </source>
</evidence>
<evidence type="ECO:0000256" key="8">
    <source>
        <dbReference type="PIRSR" id="PIRSR600715-1"/>
    </source>
</evidence>
<keyword evidence="7" id="KW-0961">Cell wall biogenesis/degradation</keyword>
<dbReference type="GO" id="GO:0051301">
    <property type="term" value="P:cell division"/>
    <property type="evidence" value="ECO:0007669"/>
    <property type="project" value="UniProtKB-KW"/>
</dbReference>
<dbReference type="EC" id="2.7.8.13" evidence="7"/>
<evidence type="ECO:0000256" key="4">
    <source>
        <dbReference type="ARBA" id="ARBA00022692"/>
    </source>
</evidence>
<feature type="transmembrane region" description="Helical" evidence="7">
    <location>
        <begin position="209"/>
        <end position="229"/>
    </location>
</feature>
<keyword evidence="7" id="KW-0573">Peptidoglycan synthesis</keyword>
<feature type="transmembrane region" description="Helical" evidence="7">
    <location>
        <begin position="265"/>
        <end position="293"/>
    </location>
</feature>
<feature type="transmembrane region" description="Helical" evidence="7">
    <location>
        <begin position="104"/>
        <end position="126"/>
    </location>
</feature>
<keyword evidence="3 7" id="KW-0808">Transferase</keyword>
<keyword evidence="4 7" id="KW-0812">Transmembrane</keyword>
<keyword evidence="7 8" id="KW-0479">Metal-binding</keyword>
<keyword evidence="7 8" id="KW-0460">Magnesium</keyword>
<dbReference type="HAMAP" id="MF_00038">
    <property type="entry name" value="MraY"/>
    <property type="match status" value="1"/>
</dbReference>
<dbReference type="PROSITE" id="PS01348">
    <property type="entry name" value="MRAY_2"/>
    <property type="match status" value="1"/>
</dbReference>
<dbReference type="CDD" id="cd06852">
    <property type="entry name" value="GT_MraY"/>
    <property type="match status" value="1"/>
</dbReference>
<dbReference type="Pfam" id="PF00953">
    <property type="entry name" value="Glycos_transf_4"/>
    <property type="match status" value="1"/>
</dbReference>
<feature type="transmembrane region" description="Helical" evidence="7">
    <location>
        <begin position="6"/>
        <end position="33"/>
    </location>
</feature>
<feature type="transmembrane region" description="Helical" evidence="7">
    <location>
        <begin position="332"/>
        <end position="351"/>
    </location>
</feature>
<keyword evidence="6 7" id="KW-0472">Membrane</keyword>
<evidence type="ECO:0000256" key="1">
    <source>
        <dbReference type="ARBA" id="ARBA00004141"/>
    </source>
</evidence>
<feature type="transmembrane region" description="Helical" evidence="7">
    <location>
        <begin position="235"/>
        <end position="253"/>
    </location>
</feature>
<dbReference type="UniPathway" id="UPA00219"/>
<organism evidence="9 10">
    <name type="scientific">Candidatus Woesebacteria bacterium RBG_13_36_22</name>
    <dbReference type="NCBI Taxonomy" id="1802478"/>
    <lineage>
        <taxon>Bacteria</taxon>
        <taxon>Candidatus Woeseibacteriota</taxon>
    </lineage>
</organism>
<dbReference type="InterPro" id="IPR003524">
    <property type="entry name" value="PNAcMuramoyl-5peptid_Trfase"/>
</dbReference>
<evidence type="ECO:0000256" key="6">
    <source>
        <dbReference type="ARBA" id="ARBA00023136"/>
    </source>
</evidence>